<dbReference type="EMBL" id="KM226332">
    <property type="protein sequence ID" value="AJA91726.1"/>
    <property type="molecule type" value="Genomic_DNA"/>
</dbReference>
<reference evidence="2" key="2">
    <citation type="journal article" date="2015" name="J. Gen. Virol.">
        <title>Isolation of an Adoxophyes orana granulovirus (AdorGV) occlusion body morphology mutant: biological activity, genome sequence and relationship to other isolates of AdorGV.</title>
        <authorList>
            <person name="Nakai M."/>
            <person name="Harrison R.L."/>
            <person name="Uchida H."/>
            <person name="Ukuda R."/>
            <person name="Hikihara S."/>
            <person name="Ishii K."/>
            <person name="Kunimi Y."/>
        </authorList>
    </citation>
    <scope>NUCLEOTIDE SEQUENCE</scope>
    <source>
        <strain evidence="2">Miyazaki</strain>
    </source>
</reference>
<reference evidence="1 3" key="1">
    <citation type="journal article" date="2003" name="Virology">
        <title>The complete sequence of the Adoxophyes orana granulovirus genome.</title>
        <authorList>
            <person name="Wormleaton S."/>
            <person name="Kuzio J."/>
            <person name="Winstanley D."/>
        </authorList>
    </citation>
    <scope>NUCLEOTIDE SEQUENCE [LARGE SCALE GENOMIC DNA]</scope>
</reference>
<dbReference type="OrthoDB" id="28580at10239"/>
<organism evidence="1 3">
    <name type="scientific">Adoxophyes orana granulovirus</name>
    <name type="common">AoGV</name>
    <dbReference type="NCBI Taxonomy" id="170617"/>
    <lineage>
        <taxon>Viruses</taxon>
        <taxon>Viruses incertae sedis</taxon>
        <taxon>Naldaviricetes</taxon>
        <taxon>Lefavirales</taxon>
        <taxon>Baculoviridae</taxon>
        <taxon>Betabaculovirus</taxon>
        <taxon>Betabaculovirus adoranae</taxon>
    </lineage>
</organism>
<keyword evidence="3" id="KW-1185">Reference proteome</keyword>
<dbReference type="EMBL" id="AF547984">
    <property type="protein sequence ID" value="AAP85723.1"/>
    <property type="molecule type" value="Genomic_DNA"/>
</dbReference>
<dbReference type="GeneID" id="1463429"/>
<dbReference type="InterPro" id="IPR036731">
    <property type="entry name" value="Tlp20_sf"/>
</dbReference>
<evidence type="ECO:0000313" key="2">
    <source>
        <dbReference type="EMBL" id="AJA91726.1"/>
    </source>
</evidence>
<dbReference type="Proteomes" id="UP000202129">
    <property type="component" value="Segment"/>
</dbReference>
<dbReference type="Gene3D" id="2.70.40.20">
    <property type="entry name" value="Baculovirus telokin-like protein 20"/>
    <property type="match status" value="1"/>
</dbReference>
<dbReference type="SUPFAM" id="SSF51289">
    <property type="entry name" value="Tlp20, baculovirus telokin-like protein"/>
    <property type="match status" value="1"/>
</dbReference>
<accession>Q7T9S9</accession>
<evidence type="ECO:0000313" key="3">
    <source>
        <dbReference type="Proteomes" id="UP000202129"/>
    </source>
</evidence>
<dbReference type="KEGG" id="vg:1463429"/>
<organismHost>
    <name type="scientific">Adoxophyes</name>
    <dbReference type="NCBI Taxonomy" id="85584"/>
</organismHost>
<protein>
    <submittedName>
        <fullName evidence="2">Telokin-like protein 20</fullName>
    </submittedName>
    <submittedName>
        <fullName evidence="1">Tlp20</fullName>
    </submittedName>
</protein>
<evidence type="ECO:0000313" key="1">
    <source>
        <dbReference type="EMBL" id="AAP85723.1"/>
    </source>
</evidence>
<gene>
    <name evidence="1" type="primary">tlp20</name>
</gene>
<name>Q7T9S9_GVAO</name>
<dbReference type="RefSeq" id="NP_872540.1">
    <property type="nucleotide sequence ID" value="NC_005038.1"/>
</dbReference>
<sequence>MSKAFDKDNIINLYADESGAVFKSRKEYRLEKTGIPAYKFIVDKFYGGEITCPTNRYIVCVNANESNEPSVGLLITTSSPVVLQKDEIVFYANYQRTDDFTHNLESNTNNKTSLFDNYDVESGRKL</sequence>
<proteinExistence type="predicted"/>